<dbReference type="EMBL" id="LJYG01000109">
    <property type="protein sequence ID" value="KRQ02891.1"/>
    <property type="molecule type" value="Genomic_DNA"/>
</dbReference>
<gene>
    <name evidence="1" type="ORF">AOQ71_34360</name>
</gene>
<dbReference type="SUPFAM" id="SSF52540">
    <property type="entry name" value="P-loop containing nucleoside triphosphate hydrolases"/>
    <property type="match status" value="1"/>
</dbReference>
<name>A0A0R3CZ69_9BRAD</name>
<proteinExistence type="predicted"/>
<dbReference type="Gene3D" id="3.40.50.300">
    <property type="entry name" value="P-loop containing nucleotide triphosphate hydrolases"/>
    <property type="match status" value="1"/>
</dbReference>
<sequence length="281" mass="31600">MTARATEQIGEAIFHVLFSAAVLHVFDPATLVPWNGLSVRVDPVEAVFDYSMPAIGFSHLRLRSLKPEVRRRALSWLWQYGGRPAMRGVLEANDAYPTDVQVMFAKWLREESPELSALSFDELRALGQLYDWGLSEFGGLPERSVFDRVVRRRSSVSLFEHLVDETFVGRETELQALRNFVGVVAPSIWERLRSFVGLESQPPMVLWGPGGIGKTALIGKFLLEHVNAPQSGWFPFSYLTFDSETVDIREPFTLLVAVTSQLEFQVPDGSAGDSEFPKPRK</sequence>
<dbReference type="InterPro" id="IPR027417">
    <property type="entry name" value="P-loop_NTPase"/>
</dbReference>
<evidence type="ECO:0008006" key="3">
    <source>
        <dbReference type="Google" id="ProtNLM"/>
    </source>
</evidence>
<comment type="caution">
    <text evidence="1">The sequence shown here is derived from an EMBL/GenBank/DDBJ whole genome shotgun (WGS) entry which is preliminary data.</text>
</comment>
<evidence type="ECO:0000313" key="2">
    <source>
        <dbReference type="Proteomes" id="UP000051936"/>
    </source>
</evidence>
<organism evidence="1 2">
    <name type="scientific">Bradyrhizobium manausense</name>
    <dbReference type="NCBI Taxonomy" id="989370"/>
    <lineage>
        <taxon>Bacteria</taxon>
        <taxon>Pseudomonadati</taxon>
        <taxon>Pseudomonadota</taxon>
        <taxon>Alphaproteobacteria</taxon>
        <taxon>Hyphomicrobiales</taxon>
        <taxon>Nitrobacteraceae</taxon>
        <taxon>Bradyrhizobium</taxon>
    </lineage>
</organism>
<reference evidence="1 2" key="1">
    <citation type="submission" date="2015-09" db="EMBL/GenBank/DDBJ databases">
        <title>Draft Genome Sequence of Bradyrhizobium manausense Strain BR 3351T, a Novel Symbiotic Nitrogen-Fixing Alphaproteobacterium Isolated from Brazilian Amazon Rain Forest.</title>
        <authorList>
            <person name="De Araujo J.L."/>
            <person name="Zilli J.E."/>
        </authorList>
    </citation>
    <scope>NUCLEOTIDE SEQUENCE [LARGE SCALE GENOMIC DNA]</scope>
    <source>
        <strain evidence="1 2">BR3351</strain>
    </source>
</reference>
<dbReference type="AlphaFoldDB" id="A0A0R3CZ69"/>
<keyword evidence="2" id="KW-1185">Reference proteome</keyword>
<protein>
    <recommendedName>
        <fullName evidence="3">Orc1-like AAA ATPase domain-containing protein</fullName>
    </recommendedName>
</protein>
<accession>A0A0R3CZ69</accession>
<evidence type="ECO:0000313" key="1">
    <source>
        <dbReference type="EMBL" id="KRQ02891.1"/>
    </source>
</evidence>
<dbReference type="Proteomes" id="UP000051936">
    <property type="component" value="Unassembled WGS sequence"/>
</dbReference>
<dbReference type="STRING" id="989370.AOQ71_34360"/>